<comment type="caution">
    <text evidence="2">The sequence shown here is derived from an EMBL/GenBank/DDBJ whole genome shotgun (WGS) entry which is preliminary data.</text>
</comment>
<reference evidence="2" key="1">
    <citation type="submission" date="2019-12" db="EMBL/GenBank/DDBJ databases">
        <title>Microbes associate with the intestines of laboratory mice.</title>
        <authorList>
            <person name="Navarre W."/>
            <person name="Wong E."/>
        </authorList>
    </citation>
    <scope>NUCLEOTIDE SEQUENCE</scope>
    <source>
        <strain evidence="2">NM79_F5</strain>
    </source>
</reference>
<dbReference type="RefSeq" id="WP_160358843.1">
    <property type="nucleotide sequence ID" value="NZ_WSRQ01000010.1"/>
</dbReference>
<dbReference type="AlphaFoldDB" id="A0A964RL46"/>
<keyword evidence="1" id="KW-0812">Transmembrane</keyword>
<evidence type="ECO:0000313" key="3">
    <source>
        <dbReference type="Proteomes" id="UP000656077"/>
    </source>
</evidence>
<accession>A0A964RL46</accession>
<name>A0A964RL46_9CLOT</name>
<keyword evidence="1" id="KW-1133">Transmembrane helix</keyword>
<evidence type="ECO:0000313" key="2">
    <source>
        <dbReference type="EMBL" id="MVX63749.1"/>
    </source>
</evidence>
<feature type="transmembrane region" description="Helical" evidence="1">
    <location>
        <begin position="6"/>
        <end position="24"/>
    </location>
</feature>
<dbReference type="Proteomes" id="UP000656077">
    <property type="component" value="Unassembled WGS sequence"/>
</dbReference>
<sequence length="320" mass="36766">MVQKSIVTVIIFYFVLIVFLPVRINSEAMQGAEYSKNTYDEILTDATNDASLQLIKTVKNNSIEILAEGNKSNYQTMDLNLDQALDRFYRTLFLNFNIEDDYARQQAIKINIPIKIVAGYDSYYVDYWSMDGNGERWSDKKLYSTIDNENNLAIRFTLDDNVYVKDISTGEEFQGNRADIASKYPTSCLVDEATFNKIKDQVINQHIQQDLEYYTYEANTIARRNGWKLSFNTPYWGDRSITSIAFIAFMQGDVVQGTVKYNNFGYSTTKIVKNKSVYGYTNSNGVKLYSYEKSGNNLIYFANEIEAAKNGYSPDLNKIK</sequence>
<keyword evidence="1" id="KW-0472">Membrane</keyword>
<proteinExistence type="predicted"/>
<gene>
    <name evidence="2" type="ORF">GKZ28_08580</name>
</gene>
<protein>
    <submittedName>
        <fullName evidence="2">Uncharacterized protein</fullName>
    </submittedName>
</protein>
<dbReference type="EMBL" id="WSRQ01000010">
    <property type="protein sequence ID" value="MVX63749.1"/>
    <property type="molecule type" value="Genomic_DNA"/>
</dbReference>
<organism evidence="2 3">
    <name type="scientific">Clostridium chromiireducens</name>
    <dbReference type="NCBI Taxonomy" id="225345"/>
    <lineage>
        <taxon>Bacteria</taxon>
        <taxon>Bacillati</taxon>
        <taxon>Bacillota</taxon>
        <taxon>Clostridia</taxon>
        <taxon>Eubacteriales</taxon>
        <taxon>Clostridiaceae</taxon>
        <taxon>Clostridium</taxon>
    </lineage>
</organism>
<evidence type="ECO:0000256" key="1">
    <source>
        <dbReference type="SAM" id="Phobius"/>
    </source>
</evidence>